<dbReference type="InterPro" id="IPR048741">
    <property type="entry name" value="Pus10-like_C"/>
</dbReference>
<sequence>MRTSSTYAPVPQHSEKKRESAANCLRWENCFQMSSESEAAHFSNTPDANSTAEESHTAVGGEDMQLVKEAVRSLPSPAVKDLMSIGVCMRCIFRLLGVHGHVYSWSFPSSTEMRAMLGEPTCPEEHIVVSSLKGGEDKKNSSSYEDLEVEPETCSICLGILQFIYYDAKGLMVKKGTAISLALSISEQIKKEGHQLDSFSLEVSIPTVIQENEHIVHLYMKRKYRSELWFEERFSKCISTKEVLKFAMTNSLEKLLDVKSGPSSCRIRLTYAQTKPSSTVPSSVERGEGCKRRKTGASPVFDSVNDKLVDASNDCFHLSTTKGNALGESSSNGLEDHESSECNIFPEDKVNDPCHLVFLCYRTPIYLGGRYLKFSRNVSQTRWMIDDERMGEASVEEIIGGYILPVCHGDSYKFHAAGREDIDVRMLGSGRPFLVEIQNARHVPSEALVKEIEININNLNTQLVLVKNLKMVANEGWTLIHEGEAEKQKQYCALVWISRPLENQDLQSIASLKDLQILQKTPVRVLHRRSPLEREKIIHWMKIETIAESSQYFLLHLCTQAGTYIKEFVHGDLGRTHPSIGSILGCRAEILQLDVTDVKMDCFLAE</sequence>
<evidence type="ECO:0000256" key="2">
    <source>
        <dbReference type="ARBA" id="ARBA00012787"/>
    </source>
</evidence>
<gene>
    <name evidence="11" type="ORF">MANES_18G007800</name>
</gene>
<name>A0A2C9U085_MANES</name>
<evidence type="ECO:0000259" key="10">
    <source>
        <dbReference type="Pfam" id="PF21238"/>
    </source>
</evidence>
<feature type="region of interest" description="Disordered" evidence="8">
    <location>
        <begin position="41"/>
        <end position="62"/>
    </location>
</feature>
<dbReference type="InterPro" id="IPR048742">
    <property type="entry name" value="Pus10_N_euk"/>
</dbReference>
<dbReference type="FunFam" id="3.30.70.2510:FF:000001">
    <property type="entry name" value="tRNA pseudouridine synthase Pus10"/>
    <property type="match status" value="1"/>
</dbReference>
<dbReference type="InterPro" id="IPR039894">
    <property type="entry name" value="Pus10-like"/>
</dbReference>
<evidence type="ECO:0000256" key="6">
    <source>
        <dbReference type="ARBA" id="ARBA00079393"/>
    </source>
</evidence>
<evidence type="ECO:0000256" key="3">
    <source>
        <dbReference type="ARBA" id="ARBA00022694"/>
    </source>
</evidence>
<feature type="compositionally biased region" description="Polar residues" evidence="8">
    <location>
        <begin position="41"/>
        <end position="52"/>
    </location>
</feature>
<accession>A0A2C9U085</accession>
<dbReference type="GO" id="GO:0031119">
    <property type="term" value="P:tRNA pseudouridine synthesis"/>
    <property type="evidence" value="ECO:0000318"/>
    <property type="project" value="GO_Central"/>
</dbReference>
<dbReference type="FunFam" id="3.30.70.3190:FF:000001">
    <property type="entry name" value="tRNA pseudouridine synthase Pus10"/>
    <property type="match status" value="1"/>
</dbReference>
<evidence type="ECO:0000256" key="8">
    <source>
        <dbReference type="SAM" id="MobiDB-lite"/>
    </source>
</evidence>
<evidence type="ECO:0000256" key="4">
    <source>
        <dbReference type="ARBA" id="ARBA00023235"/>
    </source>
</evidence>
<keyword evidence="3" id="KW-0819">tRNA processing</keyword>
<dbReference type="GO" id="GO:0003723">
    <property type="term" value="F:RNA binding"/>
    <property type="evidence" value="ECO:0007669"/>
    <property type="project" value="InterPro"/>
</dbReference>
<protein>
    <recommendedName>
        <fullName evidence="2">tRNA pseudouridine(55) synthase</fullName>
        <ecNumber evidence="2">5.4.99.25</ecNumber>
    </recommendedName>
    <alternativeName>
        <fullName evidence="7">tRNA pseudouridine 55 synthase</fullName>
    </alternativeName>
    <alternativeName>
        <fullName evidence="5">tRNA pseudouridylate synthase</fullName>
    </alternativeName>
    <alternativeName>
        <fullName evidence="6">tRNA-uridine isomerase</fullName>
    </alternativeName>
</protein>
<feature type="domain" description="Pus10 N-terminal eukaryotes" evidence="9">
    <location>
        <begin position="154"/>
        <end position="264"/>
    </location>
</feature>
<reference evidence="11" key="1">
    <citation type="submission" date="2016-02" db="EMBL/GenBank/DDBJ databases">
        <title>WGS assembly of Manihot esculenta.</title>
        <authorList>
            <person name="Bredeson J.V."/>
            <person name="Prochnik S.E."/>
            <person name="Lyons J.B."/>
            <person name="Schmutz J."/>
            <person name="Grimwood J."/>
            <person name="Vrebalov J."/>
            <person name="Bart R.S."/>
            <person name="Amuge T."/>
            <person name="Ferguson M.E."/>
            <person name="Green R."/>
            <person name="Putnam N."/>
            <person name="Stites J."/>
            <person name="Rounsley S."/>
            <person name="Rokhsar D.S."/>
        </authorList>
    </citation>
    <scope>NUCLEOTIDE SEQUENCE [LARGE SCALE GENOMIC DNA]</scope>
    <source>
        <tissue evidence="11">Leaf</tissue>
    </source>
</reference>
<dbReference type="STRING" id="3983.A0A2C9U085"/>
<dbReference type="GO" id="GO:0009982">
    <property type="term" value="F:pseudouridine synthase activity"/>
    <property type="evidence" value="ECO:0000318"/>
    <property type="project" value="GO_Central"/>
</dbReference>
<dbReference type="Pfam" id="PF21237">
    <property type="entry name" value="Pus10_N_euk"/>
    <property type="match status" value="1"/>
</dbReference>
<evidence type="ECO:0000256" key="7">
    <source>
        <dbReference type="ARBA" id="ARBA00083669"/>
    </source>
</evidence>
<comment type="similarity">
    <text evidence="1">Belongs to the pseudouridine synthase Pus10 family.</text>
</comment>
<dbReference type="AlphaFoldDB" id="A0A2C9U085"/>
<evidence type="ECO:0000259" key="9">
    <source>
        <dbReference type="Pfam" id="PF21237"/>
    </source>
</evidence>
<feature type="domain" description="Pus10-like C-terminal" evidence="10">
    <location>
        <begin position="366"/>
        <end position="598"/>
    </location>
</feature>
<dbReference type="EMBL" id="CM004404">
    <property type="protein sequence ID" value="OAY22554.1"/>
    <property type="molecule type" value="Genomic_DNA"/>
</dbReference>
<dbReference type="PANTHER" id="PTHR21568:SF0">
    <property type="entry name" value="TRNA PSEUDOURIDINE SYNTHASE PUS10"/>
    <property type="match status" value="1"/>
</dbReference>
<proteinExistence type="inferred from homology"/>
<evidence type="ECO:0000256" key="1">
    <source>
        <dbReference type="ARBA" id="ARBA00009652"/>
    </source>
</evidence>
<keyword evidence="4" id="KW-0413">Isomerase</keyword>
<dbReference type="Pfam" id="PF21238">
    <property type="entry name" value="Pus10_C"/>
    <property type="match status" value="1"/>
</dbReference>
<dbReference type="SUPFAM" id="SSF55120">
    <property type="entry name" value="Pseudouridine synthase"/>
    <property type="match status" value="1"/>
</dbReference>
<dbReference type="NCBIfam" id="TIGR01213">
    <property type="entry name" value="pseudo_Pus10arc"/>
    <property type="match status" value="1"/>
</dbReference>
<organism evidence="11">
    <name type="scientific">Manihot esculenta</name>
    <name type="common">Cassava</name>
    <name type="synonym">Jatropha manihot</name>
    <dbReference type="NCBI Taxonomy" id="3983"/>
    <lineage>
        <taxon>Eukaryota</taxon>
        <taxon>Viridiplantae</taxon>
        <taxon>Streptophyta</taxon>
        <taxon>Embryophyta</taxon>
        <taxon>Tracheophyta</taxon>
        <taxon>Spermatophyta</taxon>
        <taxon>Magnoliopsida</taxon>
        <taxon>eudicotyledons</taxon>
        <taxon>Gunneridae</taxon>
        <taxon>Pentapetalae</taxon>
        <taxon>rosids</taxon>
        <taxon>fabids</taxon>
        <taxon>Malpighiales</taxon>
        <taxon>Euphorbiaceae</taxon>
        <taxon>Crotonoideae</taxon>
        <taxon>Manihoteae</taxon>
        <taxon>Manihot</taxon>
    </lineage>
</organism>
<evidence type="ECO:0000256" key="5">
    <source>
        <dbReference type="ARBA" id="ARBA00075270"/>
    </source>
</evidence>
<dbReference type="InterPro" id="IPR020103">
    <property type="entry name" value="PsdUridine_synth_cat_dom_sf"/>
</dbReference>
<dbReference type="Gene3D" id="3.30.70.2510">
    <property type="match status" value="1"/>
</dbReference>
<dbReference type="PANTHER" id="PTHR21568">
    <property type="entry name" value="TRNA PSEUDOURIDINE SYNTHASE PUS10"/>
    <property type="match status" value="1"/>
</dbReference>
<dbReference type="GO" id="GO:0160148">
    <property type="term" value="F:tRNA pseudouridine(55) synthase activity"/>
    <property type="evidence" value="ECO:0007669"/>
    <property type="project" value="UniProtKB-EC"/>
</dbReference>
<evidence type="ECO:0000313" key="11">
    <source>
        <dbReference type="EMBL" id="OAY22554.1"/>
    </source>
</evidence>
<dbReference type="Gene3D" id="3.30.70.3190">
    <property type="match status" value="1"/>
</dbReference>
<dbReference type="EC" id="5.4.99.25" evidence="2"/>